<name>A0A561SMQ7_9PSEU</name>
<sequence length="31" mass="3066">MKLFDVVELTVALPGDGPAPGDTGPARSPTG</sequence>
<comment type="caution">
    <text evidence="2">The sequence shown here is derived from an EMBL/GenBank/DDBJ whole genome shotgun (WGS) entry which is preliminary data.</text>
</comment>
<evidence type="ECO:0000313" key="3">
    <source>
        <dbReference type="Proteomes" id="UP000321261"/>
    </source>
</evidence>
<evidence type="ECO:0000313" key="2">
    <source>
        <dbReference type="EMBL" id="TWF76149.1"/>
    </source>
</evidence>
<reference evidence="2 3" key="1">
    <citation type="submission" date="2019-06" db="EMBL/GenBank/DDBJ databases">
        <title>Sequencing the genomes of 1000 actinobacteria strains.</title>
        <authorList>
            <person name="Klenk H.-P."/>
        </authorList>
    </citation>
    <scope>NUCLEOTIDE SEQUENCE [LARGE SCALE GENOMIC DNA]</scope>
    <source>
        <strain evidence="2 3">DSM 45671</strain>
    </source>
</reference>
<proteinExistence type="predicted"/>
<feature type="compositionally biased region" description="Low complexity" evidence="1">
    <location>
        <begin position="14"/>
        <end position="31"/>
    </location>
</feature>
<dbReference type="Proteomes" id="UP000321261">
    <property type="component" value="Unassembled WGS sequence"/>
</dbReference>
<gene>
    <name evidence="2" type="ORF">FHX44_112037</name>
</gene>
<accession>A0A561SMQ7</accession>
<evidence type="ECO:0000256" key="1">
    <source>
        <dbReference type="SAM" id="MobiDB-lite"/>
    </source>
</evidence>
<dbReference type="EMBL" id="VIWU01000001">
    <property type="protein sequence ID" value="TWF76149.1"/>
    <property type="molecule type" value="Genomic_DNA"/>
</dbReference>
<dbReference type="AlphaFoldDB" id="A0A561SMQ7"/>
<organism evidence="2 3">
    <name type="scientific">Pseudonocardia hierapolitana</name>
    <dbReference type="NCBI Taxonomy" id="1128676"/>
    <lineage>
        <taxon>Bacteria</taxon>
        <taxon>Bacillati</taxon>
        <taxon>Actinomycetota</taxon>
        <taxon>Actinomycetes</taxon>
        <taxon>Pseudonocardiales</taxon>
        <taxon>Pseudonocardiaceae</taxon>
        <taxon>Pseudonocardia</taxon>
    </lineage>
</organism>
<protein>
    <submittedName>
        <fullName evidence="2">Uncharacterized protein</fullName>
    </submittedName>
</protein>
<feature type="region of interest" description="Disordered" evidence="1">
    <location>
        <begin position="12"/>
        <end position="31"/>
    </location>
</feature>
<keyword evidence="3" id="KW-1185">Reference proteome</keyword>